<name>A0ABY6JAY1_9BACT</name>
<dbReference type="InterPro" id="IPR013783">
    <property type="entry name" value="Ig-like_fold"/>
</dbReference>
<dbReference type="InterPro" id="IPR026341">
    <property type="entry name" value="T9SS_type_B"/>
</dbReference>
<accession>A0ABY6JAY1</accession>
<organism evidence="3 4">
    <name type="scientific">Chitinophaga horti</name>
    <dbReference type="NCBI Taxonomy" id="2920382"/>
    <lineage>
        <taxon>Bacteria</taxon>
        <taxon>Pseudomonadati</taxon>
        <taxon>Bacteroidota</taxon>
        <taxon>Chitinophagia</taxon>
        <taxon>Chitinophagales</taxon>
        <taxon>Chitinophagaceae</taxon>
        <taxon>Chitinophaga</taxon>
    </lineage>
</organism>
<feature type="chain" id="PRO_5047233928" evidence="1">
    <location>
        <begin position="24"/>
        <end position="1515"/>
    </location>
</feature>
<dbReference type="Proteomes" id="UP001162741">
    <property type="component" value="Chromosome"/>
</dbReference>
<dbReference type="Gene3D" id="2.60.40.10">
    <property type="entry name" value="Immunoglobulins"/>
    <property type="match status" value="1"/>
</dbReference>
<feature type="domain" description="DUF7507" evidence="2">
    <location>
        <begin position="1218"/>
        <end position="1312"/>
    </location>
</feature>
<reference evidence="3" key="1">
    <citation type="submission" date="2022-10" db="EMBL/GenBank/DDBJ databases">
        <title>Chitinophaga sp. nov., isolated from soil.</title>
        <authorList>
            <person name="Jeon C.O."/>
        </authorList>
    </citation>
    <scope>NUCLEOTIDE SEQUENCE</scope>
    <source>
        <strain evidence="3">R8</strain>
    </source>
</reference>
<evidence type="ECO:0000259" key="2">
    <source>
        <dbReference type="Pfam" id="PF24346"/>
    </source>
</evidence>
<sequence length="1515" mass="161211">MNLYFIKLLLLASFGLLPLISRAQMPVSPCGPSGGKRADVTGVEMKYSSPGGPAPSFTIPEGVKSVSIYISSETGITNNVSDYAKGDEDFITVSAIIDLASNTSSGVVNYAKNTNRDGSGTNVYGWSNVPVGAYVPQAAKMGDATPDLNNVKFTVQGNVLTVQQSAAGLHSSYYVQYLSPFTNSLNLLGPQVKTLLHGNTSAHTDLVVPVPAGANVVFISGKGTNASYADLNTADGTEEGYANLRFTIDLDKQLTNGFITLANGGSVNRRSTYIVSDMPASYNGDLLSSGHAAGDFSNKLTTNGAVGVYNPKIYVANGQLIIKRDAAYARDFDDAYVVEFYTRTGKGMSAEFVNSDIKSVPKGQSATSGVSRTFTIPPGTNAIYLSETGNAVNTDRESNENSLEAYAYIDLANETATGYFYQQVGLSLMERRDDNFAFKGVPLNNSSARSHRNTVGFKGPYNYDISFSLSADKSQLTVTTRTGLANPDYQLLLSADYYGSKPDIAFKAGGVSFSKISGSMVKAEVNVCNPGSGNSNGGMPVAIYAGNPTLDTAAVLLFTGNFPDEIRAGDCKTFDFTLDLSRFSNLNIALTIVANDDGSYVAGGIGHAIGRIFSLDTLGNQHTTYQECFYGNNLITVPTGVNNAPVIDPDPDKSSGLDGAFVYLDRFVAGSTMATDIADDDLSIIDPDASAIVKAIITLTEVPDGRAERIVLKGSLPAGISISGDSTKVVVLSGPASQADYITALKQLGYINLNHSPDTNRREVTITINDGIETSAPSRTFIDVITNPRISVTGNTFFIDDNRTTVSAADGTSFGTTADSIITHTFYAHNTGTGHLRLDNITVDGAAFSIAAAASTYRLRSGDSTFFAVRFNPSGLADSTYKATVRIINNDADTDRADYTFSVEAQVVHPQVDTVPPVQVPVDTVVTVPPVQVPIDTVVTVLPPVQVPVDTVITVPPVQVPVDTVVTVPPVQVPVDTVVTVPPVHVPIDTVVTVPPVQVPIDTGVSVPPVQVPVDTVITVPPVQVPIDTVVTVPPVQVPVDTVVTVPPVQVPVDTVVTVPPVQVPVDTVITVPPVQVPVDTVVTVPPVQVPVDTVITVPPVQVPVDTVVTVPPVQVPVDTVITVPPVQLPVDTVVTVPPVQAPADTVVTVPPVQIPVDTVVTVPPVQVPVVTVPPVQVPVDTVITAPPVQVPVDTVVTVPPVITVPPVKQEEPVIIVQPRIHLVKTAVLNADNNRITYNFTVTNSGNVTLHSVTIIDKMLNMQRTLPANLEPNGSASLRAIYNITAQDRANGQITNTAVVTGLTPDNNTVSDTSGTSTNDNLPTITNVPGLPIAVNDQAETRVAIPVTVPVLDNDDARMSRFNKRTVSVIARAAHGSLLTNNDGTVQYTPDRDYSGEDQFTYQVQDEQGFPTNIATVRINIVAVDVQIPTLFTPNGDGRNDAFEIRGLNQYAENELIMMNRWGNEVYRQKNYQQNWRGNGLSEGTYYYLLRVKKNNSSAWQVLTGYTTLMRKLQQ</sequence>
<evidence type="ECO:0000313" key="4">
    <source>
        <dbReference type="Proteomes" id="UP001162741"/>
    </source>
</evidence>
<dbReference type="Pfam" id="PF17963">
    <property type="entry name" value="Big_9"/>
    <property type="match status" value="1"/>
</dbReference>
<keyword evidence="1" id="KW-0732">Signal</keyword>
<dbReference type="NCBIfam" id="TIGR04131">
    <property type="entry name" value="Bac_Flav_CTERM"/>
    <property type="match status" value="1"/>
</dbReference>
<dbReference type="Gene3D" id="2.60.40.3440">
    <property type="match status" value="1"/>
</dbReference>
<evidence type="ECO:0000313" key="3">
    <source>
        <dbReference type="EMBL" id="UYQ95456.1"/>
    </source>
</evidence>
<dbReference type="EMBL" id="CP107006">
    <property type="protein sequence ID" value="UYQ95456.1"/>
    <property type="molecule type" value="Genomic_DNA"/>
</dbReference>
<dbReference type="Pfam" id="PF24346">
    <property type="entry name" value="DUF7507"/>
    <property type="match status" value="1"/>
</dbReference>
<dbReference type="InterPro" id="IPR055354">
    <property type="entry name" value="DUF7507"/>
</dbReference>
<protein>
    <submittedName>
        <fullName evidence="3">Gliding motility-associated C-terminal domain-containing protein</fullName>
    </submittedName>
</protein>
<dbReference type="RefSeq" id="WP_264283187.1">
    <property type="nucleotide sequence ID" value="NZ_CP107006.1"/>
</dbReference>
<gene>
    <name evidence="3" type="ORF">MKQ68_10130</name>
</gene>
<keyword evidence="4" id="KW-1185">Reference proteome</keyword>
<proteinExistence type="predicted"/>
<evidence type="ECO:0000256" key="1">
    <source>
        <dbReference type="SAM" id="SignalP"/>
    </source>
</evidence>
<dbReference type="Pfam" id="PF13585">
    <property type="entry name" value="CHU_C"/>
    <property type="match status" value="1"/>
</dbReference>
<feature type="signal peptide" evidence="1">
    <location>
        <begin position="1"/>
        <end position="23"/>
    </location>
</feature>